<dbReference type="InterPro" id="IPR033985">
    <property type="entry name" value="SusD-like_N"/>
</dbReference>
<evidence type="ECO:0000256" key="2">
    <source>
        <dbReference type="ARBA" id="ARBA00006275"/>
    </source>
</evidence>
<comment type="caution">
    <text evidence="8">The sequence shown here is derived from an EMBL/GenBank/DDBJ whole genome shotgun (WGS) entry which is preliminary data.</text>
</comment>
<proteinExistence type="inferred from homology"/>
<keyword evidence="5" id="KW-0998">Cell outer membrane</keyword>
<dbReference type="EMBL" id="JBHLWO010000001">
    <property type="protein sequence ID" value="MFC0317877.1"/>
    <property type="molecule type" value="Genomic_DNA"/>
</dbReference>
<evidence type="ECO:0000256" key="1">
    <source>
        <dbReference type="ARBA" id="ARBA00004442"/>
    </source>
</evidence>
<keyword evidence="4" id="KW-0472">Membrane</keyword>
<dbReference type="Proteomes" id="UP001589774">
    <property type="component" value="Unassembled WGS sequence"/>
</dbReference>
<dbReference type="Gene3D" id="1.25.40.390">
    <property type="match status" value="1"/>
</dbReference>
<feature type="domain" description="SusD-like N-terminal" evidence="7">
    <location>
        <begin position="24"/>
        <end position="233"/>
    </location>
</feature>
<evidence type="ECO:0000256" key="3">
    <source>
        <dbReference type="ARBA" id="ARBA00022729"/>
    </source>
</evidence>
<comment type="subcellular location">
    <subcellularLocation>
        <location evidence="1">Cell outer membrane</location>
    </subcellularLocation>
</comment>
<accession>A0ABV6HGA5</accession>
<evidence type="ECO:0000313" key="8">
    <source>
        <dbReference type="EMBL" id="MFC0317877.1"/>
    </source>
</evidence>
<organism evidence="8 9">
    <name type="scientific">Olivibacter oleidegradans</name>
    <dbReference type="NCBI Taxonomy" id="760123"/>
    <lineage>
        <taxon>Bacteria</taxon>
        <taxon>Pseudomonadati</taxon>
        <taxon>Bacteroidota</taxon>
        <taxon>Sphingobacteriia</taxon>
        <taxon>Sphingobacteriales</taxon>
        <taxon>Sphingobacteriaceae</taxon>
        <taxon>Olivibacter</taxon>
    </lineage>
</organism>
<reference evidence="8 9" key="1">
    <citation type="submission" date="2024-09" db="EMBL/GenBank/DDBJ databases">
        <authorList>
            <person name="Sun Q."/>
            <person name="Mori K."/>
        </authorList>
    </citation>
    <scope>NUCLEOTIDE SEQUENCE [LARGE SCALE GENOMIC DNA]</scope>
    <source>
        <strain evidence="8 9">CCM 7765</strain>
    </source>
</reference>
<dbReference type="SUPFAM" id="SSF48452">
    <property type="entry name" value="TPR-like"/>
    <property type="match status" value="1"/>
</dbReference>
<dbReference type="PROSITE" id="PS51257">
    <property type="entry name" value="PROKAR_LIPOPROTEIN"/>
    <property type="match status" value="1"/>
</dbReference>
<evidence type="ECO:0000256" key="4">
    <source>
        <dbReference type="ARBA" id="ARBA00023136"/>
    </source>
</evidence>
<protein>
    <submittedName>
        <fullName evidence="8">RagB/SusD family nutrient uptake outer membrane protein</fullName>
    </submittedName>
</protein>
<dbReference type="InterPro" id="IPR011990">
    <property type="entry name" value="TPR-like_helical_dom_sf"/>
</dbReference>
<dbReference type="InterPro" id="IPR012944">
    <property type="entry name" value="SusD_RagB_dom"/>
</dbReference>
<dbReference type="Pfam" id="PF14322">
    <property type="entry name" value="SusD-like_3"/>
    <property type="match status" value="1"/>
</dbReference>
<evidence type="ECO:0000256" key="5">
    <source>
        <dbReference type="ARBA" id="ARBA00023237"/>
    </source>
</evidence>
<keyword evidence="9" id="KW-1185">Reference proteome</keyword>
<evidence type="ECO:0000259" key="7">
    <source>
        <dbReference type="Pfam" id="PF14322"/>
    </source>
</evidence>
<dbReference type="RefSeq" id="WP_242627102.1">
    <property type="nucleotide sequence ID" value="NZ_JBHLWO010000001.1"/>
</dbReference>
<name>A0ABV6HGA5_9SPHI</name>
<feature type="domain" description="RagB/SusD" evidence="6">
    <location>
        <begin position="348"/>
        <end position="439"/>
    </location>
</feature>
<evidence type="ECO:0000259" key="6">
    <source>
        <dbReference type="Pfam" id="PF07980"/>
    </source>
</evidence>
<gene>
    <name evidence="8" type="ORF">ACFFI0_06135</name>
</gene>
<sequence>MKKFITIVMLAGLVLGTVSCNKLLEVDPKHAIDSNTALSSQEAIDAAVNGVYSRLREVGLYGRDLIAIPELLADNAINTGAGNRLVGQGINQAGSHIQTETWQYCYYINNQANLILEALEAYDGDEAYENNIAGQLHFLRALVYHTLMKAYAYDPTAIVEPSDRGGVPIINKGVLNTAQIEYSSRPTVGEVYDFIYGELDKAVLLLATNNNRITDQTFASLAAAHALYSRVALYRGDMAKVISEGELAISTSGLSLVPTEQFVNTWRTDKNPESFFEVAFVLAADHSNTTNESLRATFTTRMTATSTTTVSHGNVVVSDELYSQYNANDVRRELIVRGLGGNSSRWEITKFVSRSGINNIDNVPVIRLPEVILNMAEAYATPGSAVYNEAAAREQLNKIRERAGIGLASYSGEALFNDIILQRRLELAFEGHRFFDLKRLGRDIIKESGNVQHSDFRILANIPVREAVPNTQVTQNPGY</sequence>
<comment type="similarity">
    <text evidence="2">Belongs to the SusD family.</text>
</comment>
<keyword evidence="3" id="KW-0732">Signal</keyword>
<dbReference type="CDD" id="cd08977">
    <property type="entry name" value="SusD"/>
    <property type="match status" value="1"/>
</dbReference>
<dbReference type="Pfam" id="PF07980">
    <property type="entry name" value="SusD_RagB"/>
    <property type="match status" value="1"/>
</dbReference>
<evidence type="ECO:0000313" key="9">
    <source>
        <dbReference type="Proteomes" id="UP001589774"/>
    </source>
</evidence>